<dbReference type="EMBL" id="JAVDWQ010000011">
    <property type="protein sequence ID" value="MDR7211297.1"/>
    <property type="molecule type" value="Genomic_DNA"/>
</dbReference>
<gene>
    <name evidence="1" type="ORF">J2W48_003251</name>
</gene>
<name>A0ABU1YAN2_9FLAO</name>
<evidence type="ECO:0000313" key="2">
    <source>
        <dbReference type="Proteomes" id="UP001269081"/>
    </source>
</evidence>
<reference evidence="1 2" key="1">
    <citation type="submission" date="2023-07" db="EMBL/GenBank/DDBJ databases">
        <title>Sorghum-associated microbial communities from plants grown in Nebraska, USA.</title>
        <authorList>
            <person name="Schachtman D."/>
        </authorList>
    </citation>
    <scope>NUCLEOTIDE SEQUENCE [LARGE SCALE GENOMIC DNA]</scope>
    <source>
        <strain evidence="1 2">4129</strain>
    </source>
</reference>
<sequence length="211" mass="24364">MMKKLFAICCCLLLTGCFEITERIKHHDDQSGEYTLMVDFSKSWLKTKSAIWLEEVDGVKIPNEQEITRKLNDFKAKVSKIEGISNVSTKTDFDTYIFIIKLDYKNLKALNEVVNTLNKQKNQIHFTSDSKSFERIASYPIPEDLLKDDKKKENLEKANIIAIYTFDRDILGSENTNSKISKNKKTVFLKQSMYSVLKKSSLMNNTIQLTP</sequence>
<evidence type="ECO:0008006" key="3">
    <source>
        <dbReference type="Google" id="ProtNLM"/>
    </source>
</evidence>
<proteinExistence type="predicted"/>
<evidence type="ECO:0000313" key="1">
    <source>
        <dbReference type="EMBL" id="MDR7211297.1"/>
    </source>
</evidence>
<keyword evidence="2" id="KW-1185">Reference proteome</keyword>
<dbReference type="PROSITE" id="PS51257">
    <property type="entry name" value="PROKAR_LIPOPROTEIN"/>
    <property type="match status" value="1"/>
</dbReference>
<organism evidence="1 2">
    <name type="scientific">Flavobacterium piscis</name>
    <dbReference type="NCBI Taxonomy" id="1114874"/>
    <lineage>
        <taxon>Bacteria</taxon>
        <taxon>Pseudomonadati</taxon>
        <taxon>Bacteroidota</taxon>
        <taxon>Flavobacteriia</taxon>
        <taxon>Flavobacteriales</taxon>
        <taxon>Flavobacteriaceae</taxon>
        <taxon>Flavobacterium</taxon>
    </lineage>
</organism>
<comment type="caution">
    <text evidence="1">The sequence shown here is derived from an EMBL/GenBank/DDBJ whole genome shotgun (WGS) entry which is preliminary data.</text>
</comment>
<accession>A0ABU1YAN2</accession>
<dbReference type="Proteomes" id="UP001269081">
    <property type="component" value="Unassembled WGS sequence"/>
</dbReference>
<protein>
    <recommendedName>
        <fullName evidence="3">Lipoprotein</fullName>
    </recommendedName>
</protein>
<dbReference type="RefSeq" id="WP_310282629.1">
    <property type="nucleotide sequence ID" value="NZ_JAVDWQ010000011.1"/>
</dbReference>